<dbReference type="EMBL" id="CAMXCT020001468">
    <property type="protein sequence ID" value="CAL1143745.1"/>
    <property type="molecule type" value="Genomic_DNA"/>
</dbReference>
<reference evidence="3" key="1">
    <citation type="submission" date="2022-10" db="EMBL/GenBank/DDBJ databases">
        <authorList>
            <person name="Chen Y."/>
            <person name="Dougan E. K."/>
            <person name="Chan C."/>
            <person name="Rhodes N."/>
            <person name="Thang M."/>
        </authorList>
    </citation>
    <scope>NUCLEOTIDE SEQUENCE</scope>
</reference>
<sequence length="747" mass="82818">MKLGRDSVVLELRQEVEQREERLQQLEDLVLKLDKERRRLQEEADRDALDAKDLMEEVMKLSNGDTQARDQAGTHEVHGRLATASVQLRLARLDLATVKAKGAAFADCVPRTWQETTEAPSSASQSLSAALAIGACARAAERLLFRLEALGRHAAASGQRGAKLRMEMCEVACVAFRCAAAVASVLDAGLVGENTSIEATKKLEAQFKRVEQKTKELMHKKWPLDSPSQALNCLQEVETLTSEVLKGGLSVRGLCYQFQRFQVAFAYGVASKRATKHAVEAPPSEAAKPVQEEKVEEDGAMAALMRLQNRKKTPEEAPPEGPVEAPVAPAPVEQPQVELQPEDFQEDLWPEMELRLQVAQQTGGQHRAAESELQRLGKGIEVGLGKCATGEEEEPISFWRALKAASDYCQALLPPSETRIDLLSKNAEESLSRSSARLASEPPAWAASSLEVQSRVEEIDEKHREVQEAQEQLKEKKKLLSFSEEEMLKAEDRGKKLKAKLSAMIEAQQTSDALQAEEEQLRRDVAAKAQRQAQLVQQIEETKAKRDKLEQLYKDEEKKRKHLEESIDKMRQRPKQDEDGRATAPEFAALRLSQQKGARELYALQVSGMNDLVPLPESKEVSSAEECVQKYTTLRKSLLRHLSSARVQRLGVRNPEEEVLCQSGKVQEGCACESRSGLCQSVTGVAFPTVRSTFQPQCPRTSLSAGKDLGSKARRRSCRSPDHGLHLAAPEVGTHEGAKRTLFIELV</sequence>
<dbReference type="AlphaFoldDB" id="A0A9P1CF56"/>
<name>A0A9P1CF56_9DINO</name>
<evidence type="ECO:0000313" key="3">
    <source>
        <dbReference type="EMBL" id="CAI3990370.1"/>
    </source>
</evidence>
<keyword evidence="1" id="KW-0175">Coiled coil</keyword>
<feature type="region of interest" description="Disordered" evidence="2">
    <location>
        <begin position="699"/>
        <end position="725"/>
    </location>
</feature>
<dbReference type="Proteomes" id="UP001152797">
    <property type="component" value="Unassembled WGS sequence"/>
</dbReference>
<dbReference type="EMBL" id="CAMXCT030001468">
    <property type="protein sequence ID" value="CAL4777682.1"/>
    <property type="molecule type" value="Genomic_DNA"/>
</dbReference>
<evidence type="ECO:0000313" key="4">
    <source>
        <dbReference type="EMBL" id="CAL1143745.1"/>
    </source>
</evidence>
<dbReference type="PANTHER" id="PTHR31915">
    <property type="entry name" value="SKICH DOMAIN-CONTAINING PROTEIN"/>
    <property type="match status" value="1"/>
</dbReference>
<dbReference type="OrthoDB" id="10586813at2759"/>
<evidence type="ECO:0000256" key="2">
    <source>
        <dbReference type="SAM" id="MobiDB-lite"/>
    </source>
</evidence>
<evidence type="ECO:0000313" key="5">
    <source>
        <dbReference type="EMBL" id="CAL4777682.1"/>
    </source>
</evidence>
<comment type="caution">
    <text evidence="3">The sequence shown here is derived from an EMBL/GenBank/DDBJ whole genome shotgun (WGS) entry which is preliminary data.</text>
</comment>
<organism evidence="3">
    <name type="scientific">Cladocopium goreaui</name>
    <dbReference type="NCBI Taxonomy" id="2562237"/>
    <lineage>
        <taxon>Eukaryota</taxon>
        <taxon>Sar</taxon>
        <taxon>Alveolata</taxon>
        <taxon>Dinophyceae</taxon>
        <taxon>Suessiales</taxon>
        <taxon>Symbiodiniaceae</taxon>
        <taxon>Cladocopium</taxon>
    </lineage>
</organism>
<dbReference type="InterPro" id="IPR051002">
    <property type="entry name" value="UBA_autophagy_assoc_protein"/>
</dbReference>
<keyword evidence="6" id="KW-1185">Reference proteome</keyword>
<dbReference type="EMBL" id="CAMXCT010001468">
    <property type="protein sequence ID" value="CAI3990370.1"/>
    <property type="molecule type" value="Genomic_DNA"/>
</dbReference>
<evidence type="ECO:0000313" key="6">
    <source>
        <dbReference type="Proteomes" id="UP001152797"/>
    </source>
</evidence>
<dbReference type="PANTHER" id="PTHR31915:SF6">
    <property type="entry name" value="SKICH DOMAIN-CONTAINING PROTEIN"/>
    <property type="match status" value="1"/>
</dbReference>
<gene>
    <name evidence="3" type="ORF">C1SCF055_LOCUS17366</name>
</gene>
<accession>A0A9P1CF56</accession>
<dbReference type="Gene3D" id="1.10.287.1490">
    <property type="match status" value="1"/>
</dbReference>
<reference evidence="4" key="2">
    <citation type="submission" date="2024-04" db="EMBL/GenBank/DDBJ databases">
        <authorList>
            <person name="Chen Y."/>
            <person name="Shah S."/>
            <person name="Dougan E. K."/>
            <person name="Thang M."/>
            <person name="Chan C."/>
        </authorList>
    </citation>
    <scope>NUCLEOTIDE SEQUENCE [LARGE SCALE GENOMIC DNA]</scope>
</reference>
<evidence type="ECO:0000256" key="1">
    <source>
        <dbReference type="SAM" id="Coils"/>
    </source>
</evidence>
<proteinExistence type="predicted"/>
<protein>
    <submittedName>
        <fullName evidence="5">AP2/ERF domain-containing protein</fullName>
    </submittedName>
</protein>
<feature type="coiled-coil region" evidence="1">
    <location>
        <begin position="9"/>
        <end position="57"/>
    </location>
</feature>
<feature type="region of interest" description="Disordered" evidence="2">
    <location>
        <begin position="550"/>
        <end position="581"/>
    </location>
</feature>